<dbReference type="Gene3D" id="3.40.50.300">
    <property type="entry name" value="P-loop containing nucleotide triphosphate hydrolases"/>
    <property type="match status" value="1"/>
</dbReference>
<accession>E1RFS9</accession>
<dbReference type="RefSeq" id="WP_013330556.1">
    <property type="nucleotide sequence ID" value="NC_014507.1"/>
</dbReference>
<reference evidence="1 2" key="1">
    <citation type="journal article" date="2010" name="Stand. Genomic Sci.">
        <title>Complete genome sequence of Methanoplanus petrolearius type strain (SEBR 4847).</title>
        <authorList>
            <person name="Brambilla E."/>
            <person name="Djao O.D."/>
            <person name="Daligault H."/>
            <person name="Lapidus A."/>
            <person name="Lucas S."/>
            <person name="Hammon N."/>
            <person name="Nolan M."/>
            <person name="Tice H."/>
            <person name="Cheng J.F."/>
            <person name="Han C."/>
            <person name="Tapia R."/>
            <person name="Goodwin L."/>
            <person name="Pitluck S."/>
            <person name="Liolios K."/>
            <person name="Ivanova N."/>
            <person name="Mavromatis K."/>
            <person name="Mikhailova N."/>
            <person name="Pati A."/>
            <person name="Chen A."/>
            <person name="Palaniappan K."/>
            <person name="Land M."/>
            <person name="Hauser L."/>
            <person name="Chang Y.J."/>
            <person name="Jeffries C.D."/>
            <person name="Rohde M."/>
            <person name="Spring S."/>
            <person name="Sikorski J."/>
            <person name="Goker M."/>
            <person name="Woyke T."/>
            <person name="Bristow J."/>
            <person name="Eisen J.A."/>
            <person name="Markowitz V."/>
            <person name="Hugenholtz P."/>
            <person name="Kyrpides N.C."/>
            <person name="Klenk H.P."/>
        </authorList>
    </citation>
    <scope>NUCLEOTIDE SEQUENCE [LARGE SCALE GENOMIC DNA]</scope>
    <source>
        <strain evidence="2">DSM 11571 / OCM 486 / SEBR 4847</strain>
    </source>
</reference>
<protein>
    <recommendedName>
        <fullName evidence="3">KaiC-like domain-containing protein</fullName>
    </recommendedName>
</protein>
<dbReference type="InterPro" id="IPR027417">
    <property type="entry name" value="P-loop_NTPase"/>
</dbReference>
<dbReference type="GeneID" id="9745133"/>
<dbReference type="HOGENOM" id="CLU_1375537_0_0_2"/>
<dbReference type="AlphaFoldDB" id="E1RFS9"/>
<evidence type="ECO:0008006" key="3">
    <source>
        <dbReference type="Google" id="ProtNLM"/>
    </source>
</evidence>
<evidence type="ECO:0000313" key="2">
    <source>
        <dbReference type="Proteomes" id="UP000006565"/>
    </source>
</evidence>
<dbReference type="EMBL" id="CP002117">
    <property type="protein sequence ID" value="ADN37383.1"/>
    <property type="molecule type" value="Genomic_DNA"/>
</dbReference>
<gene>
    <name evidence="1" type="ordered locus">Mpet_2640</name>
</gene>
<dbReference type="KEGG" id="mpi:Mpet_2640"/>
<evidence type="ECO:0000313" key="1">
    <source>
        <dbReference type="EMBL" id="ADN37383.1"/>
    </source>
</evidence>
<name>E1RFS9_METP4</name>
<sequence length="198" mass="22659">MKVDQGLPEIPDRGIITIREEDGDMKIPMALIFANIYAKEREITLNVITARSKEAVSGDMDLYNLPDIKKSDILNSWDPVDMRSLLSSDLNIIENFSLLFAETGFNDMLDFFRFAESLKMEGRLIIILHNPSVFDKKQNFLVDSFSDGILHLTTSYEGSRARRNMKIIRLAGTFPYDRIVTYNINSDGFVVDTRERHG</sequence>
<organism evidence="1 2">
    <name type="scientific">Methanolacinia petrolearia (strain DSM 11571 / OCM 486 / SEBR 4847)</name>
    <name type="common">Methanoplanus petrolearius</name>
    <dbReference type="NCBI Taxonomy" id="679926"/>
    <lineage>
        <taxon>Archaea</taxon>
        <taxon>Methanobacteriati</taxon>
        <taxon>Methanobacteriota</taxon>
        <taxon>Stenosarchaea group</taxon>
        <taxon>Methanomicrobia</taxon>
        <taxon>Methanomicrobiales</taxon>
        <taxon>Methanomicrobiaceae</taxon>
        <taxon>Methanolacinia</taxon>
    </lineage>
</organism>
<dbReference type="STRING" id="679926.Mpet_2640"/>
<keyword evidence="2" id="KW-1185">Reference proteome</keyword>
<proteinExistence type="predicted"/>
<dbReference type="eggNOG" id="arCOG04148">
    <property type="taxonomic scope" value="Archaea"/>
</dbReference>
<dbReference type="Proteomes" id="UP000006565">
    <property type="component" value="Chromosome"/>
</dbReference>